<gene>
    <name evidence="1" type="ORF">MA16_Dca006037</name>
</gene>
<name>A0A2I0WK02_9ASPA</name>
<proteinExistence type="predicted"/>
<evidence type="ECO:0000313" key="2">
    <source>
        <dbReference type="Proteomes" id="UP000233837"/>
    </source>
</evidence>
<dbReference type="AlphaFoldDB" id="A0A2I0WK02"/>
<reference evidence="1 2" key="1">
    <citation type="journal article" date="2016" name="Sci. Rep.">
        <title>The Dendrobium catenatum Lindl. genome sequence provides insights into polysaccharide synthase, floral development and adaptive evolution.</title>
        <authorList>
            <person name="Zhang G.Q."/>
            <person name="Xu Q."/>
            <person name="Bian C."/>
            <person name="Tsai W.C."/>
            <person name="Yeh C.M."/>
            <person name="Liu K.W."/>
            <person name="Yoshida K."/>
            <person name="Zhang L.S."/>
            <person name="Chang S.B."/>
            <person name="Chen F."/>
            <person name="Shi Y."/>
            <person name="Su Y.Y."/>
            <person name="Zhang Y.Q."/>
            <person name="Chen L.J."/>
            <person name="Yin Y."/>
            <person name="Lin M."/>
            <person name="Huang H."/>
            <person name="Deng H."/>
            <person name="Wang Z.W."/>
            <person name="Zhu S.L."/>
            <person name="Zhao X."/>
            <person name="Deng C."/>
            <person name="Niu S.C."/>
            <person name="Huang J."/>
            <person name="Wang M."/>
            <person name="Liu G.H."/>
            <person name="Yang H.J."/>
            <person name="Xiao X.J."/>
            <person name="Hsiao Y.Y."/>
            <person name="Wu W.L."/>
            <person name="Chen Y.Y."/>
            <person name="Mitsuda N."/>
            <person name="Ohme-Takagi M."/>
            <person name="Luo Y.B."/>
            <person name="Van de Peer Y."/>
            <person name="Liu Z.J."/>
        </authorList>
    </citation>
    <scope>NUCLEOTIDE SEQUENCE [LARGE SCALE GENOMIC DNA]</scope>
    <source>
        <tissue evidence="1">The whole plant</tissue>
    </source>
</reference>
<sequence>MPMVMMALSTIAMERLQPQCPLICDVQCLMRFAAKMLIVIIIWKPILSMPQSLGGAIFKRWTSTDWLAKLMPRRMKPRISMRKLTESSLRMAPTEKVRLPPNMSYLRSNTHPCNS</sequence>
<accession>A0A2I0WK02</accession>
<keyword evidence="2" id="KW-1185">Reference proteome</keyword>
<dbReference type="Proteomes" id="UP000233837">
    <property type="component" value="Unassembled WGS sequence"/>
</dbReference>
<organism evidence="1 2">
    <name type="scientific">Dendrobium catenatum</name>
    <dbReference type="NCBI Taxonomy" id="906689"/>
    <lineage>
        <taxon>Eukaryota</taxon>
        <taxon>Viridiplantae</taxon>
        <taxon>Streptophyta</taxon>
        <taxon>Embryophyta</taxon>
        <taxon>Tracheophyta</taxon>
        <taxon>Spermatophyta</taxon>
        <taxon>Magnoliopsida</taxon>
        <taxon>Liliopsida</taxon>
        <taxon>Asparagales</taxon>
        <taxon>Orchidaceae</taxon>
        <taxon>Epidendroideae</taxon>
        <taxon>Malaxideae</taxon>
        <taxon>Dendrobiinae</taxon>
        <taxon>Dendrobium</taxon>
    </lineage>
</organism>
<protein>
    <submittedName>
        <fullName evidence="1">Uncharacterized protein</fullName>
    </submittedName>
</protein>
<reference evidence="1 2" key="2">
    <citation type="journal article" date="2017" name="Nature">
        <title>The Apostasia genome and the evolution of orchids.</title>
        <authorList>
            <person name="Zhang G.Q."/>
            <person name="Liu K.W."/>
            <person name="Li Z."/>
            <person name="Lohaus R."/>
            <person name="Hsiao Y.Y."/>
            <person name="Niu S.C."/>
            <person name="Wang J.Y."/>
            <person name="Lin Y.C."/>
            <person name="Xu Q."/>
            <person name="Chen L.J."/>
            <person name="Yoshida K."/>
            <person name="Fujiwara S."/>
            <person name="Wang Z.W."/>
            <person name="Zhang Y.Q."/>
            <person name="Mitsuda N."/>
            <person name="Wang M."/>
            <person name="Liu G.H."/>
            <person name="Pecoraro L."/>
            <person name="Huang H.X."/>
            <person name="Xiao X.J."/>
            <person name="Lin M."/>
            <person name="Wu X.Y."/>
            <person name="Wu W.L."/>
            <person name="Chen Y.Y."/>
            <person name="Chang S.B."/>
            <person name="Sakamoto S."/>
            <person name="Ohme-Takagi M."/>
            <person name="Yagi M."/>
            <person name="Zeng S.J."/>
            <person name="Shen C.Y."/>
            <person name="Yeh C.M."/>
            <person name="Luo Y.B."/>
            <person name="Tsai W.C."/>
            <person name="Van de Peer Y."/>
            <person name="Liu Z.J."/>
        </authorList>
    </citation>
    <scope>NUCLEOTIDE SEQUENCE [LARGE SCALE GENOMIC DNA]</scope>
    <source>
        <tissue evidence="1">The whole plant</tissue>
    </source>
</reference>
<evidence type="ECO:0000313" key="1">
    <source>
        <dbReference type="EMBL" id="PKU75990.1"/>
    </source>
</evidence>
<dbReference type="EMBL" id="KZ502564">
    <property type="protein sequence ID" value="PKU75990.1"/>
    <property type="molecule type" value="Genomic_DNA"/>
</dbReference>